<dbReference type="Gene3D" id="3.60.10.10">
    <property type="entry name" value="Endonuclease/exonuclease/phosphatase"/>
    <property type="match status" value="1"/>
</dbReference>
<evidence type="ECO:0000256" key="4">
    <source>
        <dbReference type="ARBA" id="ARBA00022723"/>
    </source>
</evidence>
<feature type="chain" id="PRO_5011743739" evidence="9">
    <location>
        <begin position="29"/>
        <end position="457"/>
    </location>
</feature>
<evidence type="ECO:0000256" key="3">
    <source>
        <dbReference type="ARBA" id="ARBA00022722"/>
    </source>
</evidence>
<dbReference type="InterPro" id="IPR005135">
    <property type="entry name" value="Endo/exonuclease/phosphatase"/>
</dbReference>
<dbReference type="GO" id="GO:0004519">
    <property type="term" value="F:endonuclease activity"/>
    <property type="evidence" value="ECO:0007669"/>
    <property type="project" value="UniProtKB-KW"/>
</dbReference>
<comment type="cofactor">
    <cofactor evidence="2">
        <name>Mg(2+)</name>
        <dbReference type="ChEBI" id="CHEBI:18420"/>
    </cofactor>
</comment>
<keyword evidence="4" id="KW-0479">Metal-binding</keyword>
<dbReference type="Pfam" id="PF03372">
    <property type="entry name" value="Exo_endo_phos"/>
    <property type="match status" value="1"/>
</dbReference>
<accession>A0A1H9KVE6</accession>
<feature type="domain" description="Endonuclease/exonuclease/phosphatase" evidence="10">
    <location>
        <begin position="155"/>
        <end position="425"/>
    </location>
</feature>
<dbReference type="EMBL" id="FOFA01000008">
    <property type="protein sequence ID" value="SER03172.1"/>
    <property type="molecule type" value="Genomic_DNA"/>
</dbReference>
<dbReference type="AlphaFoldDB" id="A0A1H9KVE6"/>
<gene>
    <name evidence="11" type="ORF">SAMN05421756_10837</name>
</gene>
<evidence type="ECO:0000256" key="5">
    <source>
        <dbReference type="ARBA" id="ARBA00022763"/>
    </source>
</evidence>
<proteinExistence type="predicted"/>
<dbReference type="SUPFAM" id="SSF56219">
    <property type="entry name" value="DNase I-like"/>
    <property type="match status" value="1"/>
</dbReference>
<keyword evidence="11" id="KW-0255">Endonuclease</keyword>
<dbReference type="Proteomes" id="UP000198504">
    <property type="component" value="Unassembled WGS sequence"/>
</dbReference>
<keyword evidence="8" id="KW-0234">DNA repair</keyword>
<evidence type="ECO:0000256" key="6">
    <source>
        <dbReference type="ARBA" id="ARBA00022801"/>
    </source>
</evidence>
<organism evidence="11 12">
    <name type="scientific">Microlunatus flavus</name>
    <dbReference type="NCBI Taxonomy" id="1036181"/>
    <lineage>
        <taxon>Bacteria</taxon>
        <taxon>Bacillati</taxon>
        <taxon>Actinomycetota</taxon>
        <taxon>Actinomycetes</taxon>
        <taxon>Propionibacteriales</taxon>
        <taxon>Propionibacteriaceae</taxon>
        <taxon>Microlunatus</taxon>
    </lineage>
</organism>
<protein>
    <submittedName>
        <fullName evidence="11">Metal-dependent hydrolase, endonuclease/exonuclease/phosphatase family</fullName>
    </submittedName>
</protein>
<dbReference type="GO" id="GO:0004527">
    <property type="term" value="F:exonuclease activity"/>
    <property type="evidence" value="ECO:0007669"/>
    <property type="project" value="UniProtKB-KW"/>
</dbReference>
<evidence type="ECO:0000259" key="10">
    <source>
        <dbReference type="Pfam" id="PF03372"/>
    </source>
</evidence>
<keyword evidence="7" id="KW-0460">Magnesium</keyword>
<reference evidence="12" key="1">
    <citation type="submission" date="2016-10" db="EMBL/GenBank/DDBJ databases">
        <authorList>
            <person name="Varghese N."/>
            <person name="Submissions S."/>
        </authorList>
    </citation>
    <scope>NUCLEOTIDE SEQUENCE [LARGE SCALE GENOMIC DNA]</scope>
    <source>
        <strain evidence="12">CGMCC 4.6856</strain>
    </source>
</reference>
<dbReference type="STRING" id="1036181.SAMN05421756_10837"/>
<evidence type="ECO:0000313" key="12">
    <source>
        <dbReference type="Proteomes" id="UP000198504"/>
    </source>
</evidence>
<evidence type="ECO:0000256" key="1">
    <source>
        <dbReference type="ARBA" id="ARBA00001936"/>
    </source>
</evidence>
<evidence type="ECO:0000313" key="11">
    <source>
        <dbReference type="EMBL" id="SER03172.1"/>
    </source>
</evidence>
<evidence type="ECO:0000256" key="8">
    <source>
        <dbReference type="ARBA" id="ARBA00023204"/>
    </source>
</evidence>
<feature type="signal peptide" evidence="9">
    <location>
        <begin position="1"/>
        <end position="28"/>
    </location>
</feature>
<dbReference type="PANTHER" id="PTHR15822:SF4">
    <property type="entry name" value="TYROSYL-DNA PHOSPHODIESTERASE 2"/>
    <property type="match status" value="1"/>
</dbReference>
<evidence type="ECO:0000256" key="2">
    <source>
        <dbReference type="ARBA" id="ARBA00001946"/>
    </source>
</evidence>
<comment type="cofactor">
    <cofactor evidence="1">
        <name>Mn(2+)</name>
        <dbReference type="ChEBI" id="CHEBI:29035"/>
    </cofactor>
</comment>
<dbReference type="InterPro" id="IPR036691">
    <property type="entry name" value="Endo/exonu/phosph_ase_sf"/>
</dbReference>
<dbReference type="InterPro" id="IPR051547">
    <property type="entry name" value="TDP2-like"/>
</dbReference>
<dbReference type="GO" id="GO:0046872">
    <property type="term" value="F:metal ion binding"/>
    <property type="evidence" value="ECO:0007669"/>
    <property type="project" value="UniProtKB-KW"/>
</dbReference>
<keyword evidence="9" id="KW-0732">Signal</keyword>
<keyword evidence="6 11" id="KW-0378">Hydrolase</keyword>
<keyword evidence="3" id="KW-0540">Nuclease</keyword>
<name>A0A1H9KVE6_9ACTN</name>
<evidence type="ECO:0000256" key="7">
    <source>
        <dbReference type="ARBA" id="ARBA00022842"/>
    </source>
</evidence>
<keyword evidence="12" id="KW-1185">Reference proteome</keyword>
<dbReference type="PANTHER" id="PTHR15822">
    <property type="entry name" value="TRAF AND TNF RECEPTOR-ASSOCIATED PROTEIN"/>
    <property type="match status" value="1"/>
</dbReference>
<dbReference type="GO" id="GO:0006281">
    <property type="term" value="P:DNA repair"/>
    <property type="evidence" value="ECO:0007669"/>
    <property type="project" value="UniProtKB-KW"/>
</dbReference>
<keyword evidence="5" id="KW-0227">DNA damage</keyword>
<evidence type="ECO:0000256" key="9">
    <source>
        <dbReference type="SAM" id="SignalP"/>
    </source>
</evidence>
<sequence length="457" mass="48743">MRVGARAAAATGVLAAVLSAFVPTTASAAGRPGSVTSVVASPGAQAGEIKVSWHASGSRTDKFRVETALTPFGSSDEGRGAQTFTVSGSRRSVTLSAEAVRKAGAAPATGNHLYIRVVGVDVRRHGVRKGKASDLVATTARAVPPPATGSPLRIASYNIRSAKYDGEDRRNWSVRAAGVASDILKVDPGIVAIQEASPARFGGQRQTESVQSALIKADPTMARYTLTRSTIYNPPGTPHGSQAARILYDSSRYQLLTPCTDTTVVNGATLDFSTSCSFDLPILPGDAPTWKRSAAYGEFLDLATGKPFLVVSAHLDYRHSDKASEEAKFNELRRVQAATIWANMNLIRKPNEPVVVAGDFNSSQTDKAGNAPHDYLVSQGFYDAAGAEKQVNLEYPSLNHFDTTLKADPQGYARRVDQILVYGTIGSKTFSQVVEQRNPARNSDHNMVYADVVLPTF</sequence>
<keyword evidence="11" id="KW-0269">Exonuclease</keyword>